<keyword evidence="2" id="KW-1185">Reference proteome</keyword>
<sequence length="54" mass="6338">MRQHLVSAVLHHEIFQFEGFVTKNFICFHCTKYATTWCMLVPDLVMTMFGIDAE</sequence>
<dbReference type="EMBL" id="JBBNAE010000010">
    <property type="protein sequence ID" value="KAK9090784.1"/>
    <property type="molecule type" value="Genomic_DNA"/>
</dbReference>
<proteinExistence type="predicted"/>
<name>A0AAP0ECQ3_9MAGN</name>
<dbReference type="AlphaFoldDB" id="A0AAP0ECQ3"/>
<accession>A0AAP0ECQ3</accession>
<reference evidence="1 2" key="1">
    <citation type="submission" date="2024-01" db="EMBL/GenBank/DDBJ databases">
        <title>Genome assemblies of Stephania.</title>
        <authorList>
            <person name="Yang L."/>
        </authorList>
    </citation>
    <scope>NUCLEOTIDE SEQUENCE [LARGE SCALE GENOMIC DNA]</scope>
    <source>
        <strain evidence="1">QJT</strain>
        <tissue evidence="1">Leaf</tissue>
    </source>
</reference>
<organism evidence="1 2">
    <name type="scientific">Stephania japonica</name>
    <dbReference type="NCBI Taxonomy" id="461633"/>
    <lineage>
        <taxon>Eukaryota</taxon>
        <taxon>Viridiplantae</taxon>
        <taxon>Streptophyta</taxon>
        <taxon>Embryophyta</taxon>
        <taxon>Tracheophyta</taxon>
        <taxon>Spermatophyta</taxon>
        <taxon>Magnoliopsida</taxon>
        <taxon>Ranunculales</taxon>
        <taxon>Menispermaceae</taxon>
        <taxon>Menispermoideae</taxon>
        <taxon>Cissampelideae</taxon>
        <taxon>Stephania</taxon>
    </lineage>
</organism>
<comment type="caution">
    <text evidence="1">The sequence shown here is derived from an EMBL/GenBank/DDBJ whole genome shotgun (WGS) entry which is preliminary data.</text>
</comment>
<dbReference type="Proteomes" id="UP001417504">
    <property type="component" value="Unassembled WGS sequence"/>
</dbReference>
<evidence type="ECO:0000313" key="2">
    <source>
        <dbReference type="Proteomes" id="UP001417504"/>
    </source>
</evidence>
<gene>
    <name evidence="1" type="ORF">Sjap_023961</name>
</gene>
<protein>
    <submittedName>
        <fullName evidence="1">Uncharacterized protein</fullName>
    </submittedName>
</protein>
<evidence type="ECO:0000313" key="1">
    <source>
        <dbReference type="EMBL" id="KAK9090784.1"/>
    </source>
</evidence>